<dbReference type="CDD" id="cd14858">
    <property type="entry name" value="TrmE_N"/>
    <property type="match status" value="1"/>
</dbReference>
<dbReference type="InterPro" id="IPR004520">
    <property type="entry name" value="GTPase_MnmE"/>
</dbReference>
<evidence type="ECO:0000313" key="13">
    <source>
        <dbReference type="Proteomes" id="UP000054172"/>
    </source>
</evidence>
<dbReference type="InterPro" id="IPR027368">
    <property type="entry name" value="MnmE_dom2"/>
</dbReference>
<protein>
    <recommendedName>
        <fullName evidence="7">tRNA modification GTPase MnmE</fullName>
        <ecNumber evidence="7">3.6.-.-</ecNumber>
    </recommendedName>
</protein>
<sequence>MDSRGRTIVALATGLTQAAVAMVRLSGPEAWAIVRKLARLQGSYPTPRTATLMRIYGDALSGIQTLKNAVLDEAIVILYQAPASYTGEDVAEITLHASPYIVRSVLELSIAYGARMAEPGEFTERAFLNGKLDLAEAEGVNDLIHARTRAQQQQAMGLLQGGLSKEVESLRDRLLHLATLLELELDFSEEDVEFANRAELLELATSIQARCRELAATFSRGEAIRSGMPVVIVGRPNAGKSTLLNHLLGEERAIVTAIPGTTRDTIEGECVFSGLLFRFADTAGLRDTEDPVEKIGIARTLEHAKRAKLLLVLVDASSPEAERIAVELFQVLDGNSRRALLLTKADRVPDSALGELRNRLAGQLGGEPVLPWSAVSQGGDAELRGLLGRIAAEILPEAEEVVVTNLRHYQALAESDVELAQLLEGLQSGLTQELLAFHLRRVIAHLGAITGEIGVEDILGNIFQNFCIGK</sequence>
<dbReference type="GO" id="GO:0002098">
    <property type="term" value="P:tRNA wobble uridine modification"/>
    <property type="evidence" value="ECO:0007669"/>
    <property type="project" value="TreeGrafter"/>
</dbReference>
<dbReference type="NCBIfam" id="NF003661">
    <property type="entry name" value="PRK05291.1-3"/>
    <property type="match status" value="1"/>
</dbReference>
<feature type="domain" description="MnmE helical" evidence="11">
    <location>
        <begin position="134"/>
        <end position="467"/>
    </location>
</feature>
<feature type="binding site" evidence="7">
    <location>
        <begin position="256"/>
        <end position="262"/>
    </location>
    <ligand>
        <name>GTP</name>
        <dbReference type="ChEBI" id="CHEBI:37565"/>
    </ligand>
</feature>
<evidence type="ECO:0000256" key="8">
    <source>
        <dbReference type="RuleBase" id="RU003313"/>
    </source>
</evidence>
<dbReference type="InterPro" id="IPR027266">
    <property type="entry name" value="TrmE/GcvT-like"/>
</dbReference>
<feature type="domain" description="GTP-binding protein TrmE N-terminal" evidence="10">
    <location>
        <begin position="7"/>
        <end position="131"/>
    </location>
</feature>
<keyword evidence="7" id="KW-0378">Hydrolase</keyword>
<evidence type="ECO:0000256" key="7">
    <source>
        <dbReference type="HAMAP-Rule" id="MF_00379"/>
    </source>
</evidence>
<dbReference type="AlphaFoldDB" id="A0A0Q4B8S8"/>
<dbReference type="NCBIfam" id="TIGR00231">
    <property type="entry name" value="small_GTP"/>
    <property type="match status" value="1"/>
</dbReference>
<accession>A0A0Q4B8S8</accession>
<feature type="domain" description="G" evidence="9">
    <location>
        <begin position="230"/>
        <end position="335"/>
    </location>
</feature>
<feature type="binding site" evidence="7">
    <location>
        <position position="241"/>
    </location>
    <ligand>
        <name>Mg(2+)</name>
        <dbReference type="ChEBI" id="CHEBI:18420"/>
    </ligand>
</feature>
<dbReference type="Gene3D" id="1.20.120.430">
    <property type="entry name" value="tRNA modification GTPase MnmE domain 2"/>
    <property type="match status" value="1"/>
</dbReference>
<keyword evidence="7" id="KW-0479">Metal-binding</keyword>
<feature type="binding site" evidence="7">
    <location>
        <begin position="237"/>
        <end position="242"/>
    </location>
    <ligand>
        <name>GTP</name>
        <dbReference type="ChEBI" id="CHEBI:37565"/>
    </ligand>
</feature>
<dbReference type="EC" id="3.6.-.-" evidence="7"/>
<dbReference type="Pfam" id="PF01926">
    <property type="entry name" value="MMR_HSR1"/>
    <property type="match status" value="1"/>
</dbReference>
<dbReference type="CDD" id="cd04164">
    <property type="entry name" value="trmE"/>
    <property type="match status" value="1"/>
</dbReference>
<evidence type="ECO:0000313" key="12">
    <source>
        <dbReference type="EMBL" id="KQM09472.1"/>
    </source>
</evidence>
<keyword evidence="13" id="KW-1185">Reference proteome</keyword>
<feature type="binding site" evidence="7">
    <location>
        <position position="92"/>
    </location>
    <ligand>
        <name>(6S)-5-formyl-5,6,7,8-tetrahydrofolate</name>
        <dbReference type="ChEBI" id="CHEBI:57457"/>
    </ligand>
</feature>
<dbReference type="GO" id="GO:0046872">
    <property type="term" value="F:metal ion binding"/>
    <property type="evidence" value="ECO:0007669"/>
    <property type="project" value="UniProtKB-KW"/>
</dbReference>
<dbReference type="EMBL" id="LIIK01000004">
    <property type="protein sequence ID" value="KQM09472.1"/>
    <property type="molecule type" value="Genomic_DNA"/>
</dbReference>
<proteinExistence type="inferred from homology"/>
<dbReference type="InterPro" id="IPR006073">
    <property type="entry name" value="GTP-bd"/>
</dbReference>
<dbReference type="GO" id="GO:0005525">
    <property type="term" value="F:GTP binding"/>
    <property type="evidence" value="ECO:0007669"/>
    <property type="project" value="UniProtKB-UniRule"/>
</dbReference>
<evidence type="ECO:0000256" key="3">
    <source>
        <dbReference type="ARBA" id="ARBA00022741"/>
    </source>
</evidence>
<dbReference type="GO" id="GO:0003924">
    <property type="term" value="F:GTPase activity"/>
    <property type="evidence" value="ECO:0007669"/>
    <property type="project" value="UniProtKB-UniRule"/>
</dbReference>
<evidence type="ECO:0000256" key="6">
    <source>
        <dbReference type="ARBA" id="ARBA00023134"/>
    </source>
</evidence>
<reference evidence="12" key="1">
    <citation type="submission" date="2015-08" db="EMBL/GenBank/DDBJ databases">
        <title>Candidatus Bacteriodes Periocalifornicus.</title>
        <authorList>
            <person name="McLean J.S."/>
            <person name="Kelley S."/>
        </authorList>
    </citation>
    <scope>NUCLEOTIDE SEQUENCE [LARGE SCALE GENOMIC DNA]</scope>
    <source>
        <strain evidence="12">12B</strain>
    </source>
</reference>
<keyword evidence="4 7" id="KW-0460">Magnesium</keyword>
<keyword evidence="5 7" id="KW-0630">Potassium</keyword>
<feature type="binding site" evidence="7">
    <location>
        <position position="24"/>
    </location>
    <ligand>
        <name>(6S)-5-formyl-5,6,7,8-tetrahydrofolate</name>
        <dbReference type="ChEBI" id="CHEBI:57457"/>
    </ligand>
</feature>
<dbReference type="Pfam" id="PF12631">
    <property type="entry name" value="MnmE_helical"/>
    <property type="match status" value="1"/>
</dbReference>
<dbReference type="Gene3D" id="3.40.50.300">
    <property type="entry name" value="P-loop containing nucleotide triphosphate hydrolases"/>
    <property type="match status" value="1"/>
</dbReference>
<dbReference type="InterPro" id="IPR005225">
    <property type="entry name" value="Small_GTP-bd"/>
</dbReference>
<evidence type="ECO:0000256" key="5">
    <source>
        <dbReference type="ARBA" id="ARBA00022958"/>
    </source>
</evidence>
<dbReference type="InterPro" id="IPR027417">
    <property type="entry name" value="P-loop_NTPase"/>
</dbReference>
<dbReference type="NCBIfam" id="TIGR00450">
    <property type="entry name" value="mnmE_trmE_thdF"/>
    <property type="match status" value="1"/>
</dbReference>
<dbReference type="Pfam" id="PF10396">
    <property type="entry name" value="TrmE_N"/>
    <property type="match status" value="1"/>
</dbReference>
<comment type="caution">
    <text evidence="7">Lacks conserved residue(s) required for the propagation of feature annotation.</text>
</comment>
<feature type="binding site" evidence="7">
    <location>
        <position position="258"/>
    </location>
    <ligand>
        <name>K(+)</name>
        <dbReference type="ChEBI" id="CHEBI:29103"/>
    </ligand>
</feature>
<keyword evidence="3 7" id="KW-0547">Nucleotide-binding</keyword>
<name>A0A0Q4B8S8_9BACT</name>
<keyword evidence="2 7" id="KW-0819">tRNA processing</keyword>
<evidence type="ECO:0000256" key="4">
    <source>
        <dbReference type="ARBA" id="ARBA00022842"/>
    </source>
</evidence>
<feature type="binding site" evidence="7">
    <location>
        <position position="262"/>
    </location>
    <ligand>
        <name>Mg(2+)</name>
        <dbReference type="ChEBI" id="CHEBI:18420"/>
    </ligand>
</feature>
<dbReference type="PRINTS" id="PR00326">
    <property type="entry name" value="GTP1OBG"/>
</dbReference>
<dbReference type="InterPro" id="IPR018948">
    <property type="entry name" value="GTP-bd_TrmE_N"/>
</dbReference>
<dbReference type="SUPFAM" id="SSF116878">
    <property type="entry name" value="TrmE connector domain"/>
    <property type="match status" value="1"/>
</dbReference>
<evidence type="ECO:0000259" key="10">
    <source>
        <dbReference type="Pfam" id="PF10396"/>
    </source>
</evidence>
<dbReference type="PANTHER" id="PTHR42714:SF2">
    <property type="entry name" value="TRNA MODIFICATION GTPASE GTPBP3, MITOCHONDRIAL"/>
    <property type="match status" value="1"/>
</dbReference>
<comment type="similarity">
    <text evidence="1 7 8">Belongs to the TRAFAC class TrmE-Era-EngA-EngB-Septin-like GTPase superfamily. TrmE GTPase family.</text>
</comment>
<dbReference type="GO" id="GO:0030488">
    <property type="term" value="P:tRNA methylation"/>
    <property type="evidence" value="ECO:0007669"/>
    <property type="project" value="TreeGrafter"/>
</dbReference>
<dbReference type="GO" id="GO:0005829">
    <property type="term" value="C:cytosol"/>
    <property type="evidence" value="ECO:0007669"/>
    <property type="project" value="TreeGrafter"/>
</dbReference>
<feature type="binding site" evidence="7">
    <location>
        <position position="261"/>
    </location>
    <ligand>
        <name>K(+)</name>
        <dbReference type="ChEBI" id="CHEBI:29103"/>
    </ligand>
</feature>
<dbReference type="PANTHER" id="PTHR42714">
    <property type="entry name" value="TRNA MODIFICATION GTPASE GTPBP3"/>
    <property type="match status" value="1"/>
</dbReference>
<dbReference type="InterPro" id="IPR025867">
    <property type="entry name" value="MnmE_helical"/>
</dbReference>
<feature type="binding site" evidence="7">
    <location>
        <position position="256"/>
    </location>
    <ligand>
        <name>K(+)</name>
        <dbReference type="ChEBI" id="CHEBI:29103"/>
    </ligand>
</feature>
<dbReference type="SUPFAM" id="SSF52540">
    <property type="entry name" value="P-loop containing nucleoside triphosphate hydrolases"/>
    <property type="match status" value="1"/>
</dbReference>
<feature type="binding site" evidence="7">
    <location>
        <begin position="281"/>
        <end position="284"/>
    </location>
    <ligand>
        <name>GTP</name>
        <dbReference type="ChEBI" id="CHEBI:37565"/>
    </ligand>
</feature>
<comment type="subcellular location">
    <subcellularLocation>
        <location evidence="7">Cytoplasm</location>
    </subcellularLocation>
</comment>
<gene>
    <name evidence="7" type="primary">mnmE</name>
    <name evidence="7" type="synonym">trmE</name>
    <name evidence="12" type="ORF">AL399_01510</name>
</gene>
<evidence type="ECO:0000256" key="1">
    <source>
        <dbReference type="ARBA" id="ARBA00011043"/>
    </source>
</evidence>
<feature type="binding site" evidence="7">
    <location>
        <position position="131"/>
    </location>
    <ligand>
        <name>(6S)-5-formyl-5,6,7,8-tetrahydrofolate</name>
        <dbReference type="ChEBI" id="CHEBI:57457"/>
    </ligand>
</feature>
<organism evidence="12 13">
    <name type="scientific">Candidatus [Bacteroides] periocalifornicus</name>
    <dbReference type="NCBI Taxonomy" id="1702214"/>
    <lineage>
        <taxon>Bacteria</taxon>
        <taxon>Pseudomonadati</taxon>
        <taxon>Bacteroidota</taxon>
    </lineage>
</organism>
<comment type="cofactor">
    <cofactor evidence="7">
        <name>K(+)</name>
        <dbReference type="ChEBI" id="CHEBI:29103"/>
    </cofactor>
    <text evidence="7">Binds 1 potassium ion per subunit.</text>
</comment>
<keyword evidence="7" id="KW-0963">Cytoplasm</keyword>
<dbReference type="HAMAP" id="MF_00379">
    <property type="entry name" value="GTPase_MnmE"/>
    <property type="match status" value="1"/>
</dbReference>
<evidence type="ECO:0000259" key="11">
    <source>
        <dbReference type="Pfam" id="PF12631"/>
    </source>
</evidence>
<comment type="function">
    <text evidence="7">Exhibits a very high intrinsic GTPase hydrolysis rate. Involved in the addition of a carboxymethylaminomethyl (cmnm) group at the wobble position (U34) of certain tRNAs, forming tRNA-cmnm(5)s(2)U34.</text>
</comment>
<dbReference type="STRING" id="1702214.AL399_01510"/>
<dbReference type="Proteomes" id="UP000054172">
    <property type="component" value="Unassembled WGS sequence"/>
</dbReference>
<feature type="binding site" evidence="7">
    <location>
        <position position="470"/>
    </location>
    <ligand>
        <name>(6S)-5-formyl-5,6,7,8-tetrahydrofolate</name>
        <dbReference type="ChEBI" id="CHEBI:57457"/>
    </ligand>
</feature>
<keyword evidence="6 7" id="KW-0342">GTP-binding</keyword>
<evidence type="ECO:0000256" key="2">
    <source>
        <dbReference type="ARBA" id="ARBA00022694"/>
    </source>
</evidence>
<dbReference type="PATRIC" id="fig|1702214.3.peg.1896"/>
<dbReference type="InterPro" id="IPR031168">
    <property type="entry name" value="G_TrmE"/>
</dbReference>
<comment type="caution">
    <text evidence="12">The sequence shown here is derived from an EMBL/GenBank/DDBJ whole genome shotgun (WGS) entry which is preliminary data.</text>
</comment>
<dbReference type="Gene3D" id="3.30.1360.120">
    <property type="entry name" value="Probable tRNA modification gtpase trme, domain 1"/>
    <property type="match status" value="1"/>
</dbReference>
<evidence type="ECO:0000259" key="9">
    <source>
        <dbReference type="Pfam" id="PF01926"/>
    </source>
</evidence>
<feature type="binding site" evidence="7">
    <location>
        <position position="237"/>
    </location>
    <ligand>
        <name>K(+)</name>
        <dbReference type="ChEBI" id="CHEBI:29103"/>
    </ligand>
</feature>
<comment type="subunit">
    <text evidence="7">Homodimer. Heterotetramer of two MnmE and two MnmG subunits.</text>
</comment>